<dbReference type="Proteomes" id="UP000593737">
    <property type="component" value="Chromosome"/>
</dbReference>
<accession>A0A7S8FF60</accession>
<dbReference type="AlphaFoldDB" id="A0A7S8FF60"/>
<dbReference type="KEGG" id="nkf:Nkreftii_002462"/>
<evidence type="ECO:0000313" key="2">
    <source>
        <dbReference type="Proteomes" id="UP000593737"/>
    </source>
</evidence>
<dbReference type="EMBL" id="CP047423">
    <property type="protein sequence ID" value="QPD04688.1"/>
    <property type="molecule type" value="Genomic_DNA"/>
</dbReference>
<organism evidence="1 2">
    <name type="scientific">Candidatus Nitrospira kreftii</name>
    <dbReference type="NCBI Taxonomy" id="2652173"/>
    <lineage>
        <taxon>Bacteria</taxon>
        <taxon>Pseudomonadati</taxon>
        <taxon>Nitrospirota</taxon>
        <taxon>Nitrospiria</taxon>
        <taxon>Nitrospirales</taxon>
        <taxon>Nitrospiraceae</taxon>
        <taxon>Nitrospira</taxon>
    </lineage>
</organism>
<name>A0A7S8FF60_9BACT</name>
<protein>
    <submittedName>
        <fullName evidence="1">Uncharacterized protein</fullName>
    </submittedName>
</protein>
<evidence type="ECO:0000313" key="1">
    <source>
        <dbReference type="EMBL" id="QPD04688.1"/>
    </source>
</evidence>
<reference evidence="1 2" key="1">
    <citation type="journal article" date="2020" name="ISME J.">
        <title>Enrichment and physiological characterization of a novel comammox Nitrospira indicates ammonium inhibition of complete nitrification.</title>
        <authorList>
            <person name="Sakoula D."/>
            <person name="Koch H."/>
            <person name="Frank J."/>
            <person name="Jetten M.S.M."/>
            <person name="van Kessel M.A.H.J."/>
            <person name="Lucker S."/>
        </authorList>
    </citation>
    <scope>NUCLEOTIDE SEQUENCE [LARGE SCALE GENOMIC DNA]</scope>
    <source>
        <strain evidence="1">Comreactor17</strain>
    </source>
</reference>
<gene>
    <name evidence="1" type="ORF">Nkreftii_002462</name>
</gene>
<proteinExistence type="predicted"/>
<sequence length="411" mass="45586">MNTLRANTPLFDRYGRVQALCAVFWIRRSLLVLTLVVVTVCFSNTVNHAAYETGELPEVASGDPYESGYVIPGLSFRVFVDRGMEGAVGGILDQTLAHAALRTTIDTFSYLNQHRQGYPRFDEAVGKGLIERVIIQPSVRNHEGKSFPFLVVRTVKPGRVRLLISASSIKEGGYLDAADRFAPVLAREFQWVVSKAETGAKTKAVSIERDLRHAKTRTDGDIRSLSSEERVRLLQQLFETYLRTIDDQRSLDGQPYYEAGSTVLVAPSQPDSTTKFYDIRVREALQTIVKEPVFLERTPLAVMSLLNGAIWNVTFVNIAQRDWATRTRVLPADKAVMVGQPGKLIQPAAILINLHRAAATDDLFYADTKQLPMGALSTDQLALVIAKEIHHNIVEKSQTGHVAQDALSAPE</sequence>